<keyword evidence="4" id="KW-1185">Reference proteome</keyword>
<dbReference type="InterPro" id="IPR011008">
    <property type="entry name" value="Dimeric_a/b-barrel"/>
</dbReference>
<comment type="caution">
    <text evidence="3">The sequence shown here is derived from an EMBL/GenBank/DDBJ whole genome shotgun (WGS) entry which is preliminary data.</text>
</comment>
<evidence type="ECO:0000259" key="2">
    <source>
        <dbReference type="Pfam" id="PF07978"/>
    </source>
</evidence>
<evidence type="ECO:0000256" key="1">
    <source>
        <dbReference type="ARBA" id="ARBA00005291"/>
    </source>
</evidence>
<proteinExistence type="inferred from homology"/>
<comment type="similarity">
    <text evidence="1">Belongs to the NipSnap family.</text>
</comment>
<feature type="domain" description="NIPSNAP" evidence="2">
    <location>
        <begin position="22"/>
        <end position="70"/>
    </location>
</feature>
<dbReference type="EMBL" id="JAJAQI010000011">
    <property type="protein sequence ID" value="MCB4821995.1"/>
    <property type="molecule type" value="Genomic_DNA"/>
</dbReference>
<dbReference type="SUPFAM" id="SSF54909">
    <property type="entry name" value="Dimeric alpha+beta barrel"/>
    <property type="match status" value="2"/>
</dbReference>
<name>A0A9X1LAA1_9PROT</name>
<dbReference type="InterPro" id="IPR012577">
    <property type="entry name" value="NIPSNAP"/>
</dbReference>
<dbReference type="PANTHER" id="PTHR21017">
    <property type="entry name" value="NIPSNAP-RELATED"/>
    <property type="match status" value="1"/>
</dbReference>
<protein>
    <submittedName>
        <fullName evidence="3">NIPSNAP family protein</fullName>
    </submittedName>
</protein>
<reference evidence="3" key="1">
    <citation type="submission" date="2021-10" db="EMBL/GenBank/DDBJ databases">
        <title>Roseicella aerolatum sp. nov., isolated from aerosols of e-waste dismantling site.</title>
        <authorList>
            <person name="Qin T."/>
        </authorList>
    </citation>
    <scope>NUCLEOTIDE SEQUENCE</scope>
    <source>
        <strain evidence="3">GB24</strain>
    </source>
</reference>
<gene>
    <name evidence="3" type="ORF">LHA35_09655</name>
</gene>
<dbReference type="InterPro" id="IPR051557">
    <property type="entry name" value="NipSnap_domain"/>
</dbReference>
<dbReference type="Pfam" id="PF07978">
    <property type="entry name" value="NIPSNAP"/>
    <property type="match status" value="2"/>
</dbReference>
<organism evidence="3 4">
    <name type="scientific">Roseicella aerolata</name>
    <dbReference type="NCBI Taxonomy" id="2883479"/>
    <lineage>
        <taxon>Bacteria</taxon>
        <taxon>Pseudomonadati</taxon>
        <taxon>Pseudomonadota</taxon>
        <taxon>Alphaproteobacteria</taxon>
        <taxon>Acetobacterales</taxon>
        <taxon>Roseomonadaceae</taxon>
        <taxon>Roseicella</taxon>
    </lineage>
</organism>
<evidence type="ECO:0000313" key="3">
    <source>
        <dbReference type="EMBL" id="MCB4821995.1"/>
    </source>
</evidence>
<dbReference type="Proteomes" id="UP001139311">
    <property type="component" value="Unassembled WGS sequence"/>
</dbReference>
<feature type="domain" description="NIPSNAP" evidence="2">
    <location>
        <begin position="107"/>
        <end position="201"/>
    </location>
</feature>
<dbReference type="PANTHER" id="PTHR21017:SF17">
    <property type="entry name" value="PROTEIN NIPSNAP"/>
    <property type="match status" value="1"/>
</dbReference>
<dbReference type="RefSeq" id="WP_226607581.1">
    <property type="nucleotide sequence ID" value="NZ_JAJAQI010000011.1"/>
</dbReference>
<evidence type="ECO:0000313" key="4">
    <source>
        <dbReference type="Proteomes" id="UP001139311"/>
    </source>
</evidence>
<dbReference type="AlphaFoldDB" id="A0A9X1LAA1"/>
<sequence length="203" mass="21961">MQRFELAFLSTTIGAAPKAAPAIEAWAKEGKGRLLAVWSSEVGLLNQILVLRGFADDAEMAAERTRALRSSSPFGCAEWLTGLSMDGYAPFPFIPPVPEGGELGPVYEVRSYILKTGGLVPTMAAWQEQLPARLKLSSLVVAMHAVDGPPRFTHIWAYKSMNDRLAIRADAIARGIWPPKGGPDCLAEMRNTICLPTAVSPLK</sequence>
<accession>A0A9X1LAA1</accession>
<dbReference type="Gene3D" id="3.30.70.100">
    <property type="match status" value="1"/>
</dbReference>